<dbReference type="AlphaFoldDB" id="A0ABD1GC05"/>
<comment type="caution">
    <text evidence="1">The sequence shown here is derived from an EMBL/GenBank/DDBJ whole genome shotgun (WGS) entry which is preliminary data.</text>
</comment>
<organism evidence="1 2">
    <name type="scientific">Salvia divinorum</name>
    <name type="common">Maria pastora</name>
    <name type="synonym">Diviner's sage</name>
    <dbReference type="NCBI Taxonomy" id="28513"/>
    <lineage>
        <taxon>Eukaryota</taxon>
        <taxon>Viridiplantae</taxon>
        <taxon>Streptophyta</taxon>
        <taxon>Embryophyta</taxon>
        <taxon>Tracheophyta</taxon>
        <taxon>Spermatophyta</taxon>
        <taxon>Magnoliopsida</taxon>
        <taxon>eudicotyledons</taxon>
        <taxon>Gunneridae</taxon>
        <taxon>Pentapetalae</taxon>
        <taxon>asterids</taxon>
        <taxon>lamiids</taxon>
        <taxon>Lamiales</taxon>
        <taxon>Lamiaceae</taxon>
        <taxon>Nepetoideae</taxon>
        <taxon>Mentheae</taxon>
        <taxon>Salviinae</taxon>
        <taxon>Salvia</taxon>
        <taxon>Salvia subgen. Calosphace</taxon>
    </lineage>
</organism>
<gene>
    <name evidence="1" type="ORF">AAHA92_25790</name>
</gene>
<sequence>MSSFRKQHLRWFGKCGTKGYMSLREKASLQKSSRALSKGKGGILKISSVDVSLHKETISPLLVVIITLLLLRLGNAYLTDLQSFLFQLSRTIRRSPICSNMDAVSQTWQSKSALSCSYTTLTSAVLPDPPIPTTNMALYACSKSKEQFLLDAQQKLKLDEVTKRPAA</sequence>
<dbReference type="Proteomes" id="UP001567538">
    <property type="component" value="Unassembled WGS sequence"/>
</dbReference>
<name>A0ABD1GC05_SALDI</name>
<keyword evidence="2" id="KW-1185">Reference proteome</keyword>
<protein>
    <submittedName>
        <fullName evidence="1">Uncharacterized protein</fullName>
    </submittedName>
</protein>
<accession>A0ABD1GC05</accession>
<evidence type="ECO:0000313" key="2">
    <source>
        <dbReference type="Proteomes" id="UP001567538"/>
    </source>
</evidence>
<proteinExistence type="predicted"/>
<dbReference type="EMBL" id="JBEAFC010000009">
    <property type="protein sequence ID" value="KAL1541589.1"/>
    <property type="molecule type" value="Genomic_DNA"/>
</dbReference>
<reference evidence="1 2" key="1">
    <citation type="submission" date="2024-06" db="EMBL/GenBank/DDBJ databases">
        <title>A chromosome level genome sequence of Diviner's sage (Salvia divinorum).</title>
        <authorList>
            <person name="Ford S.A."/>
            <person name="Ro D.-K."/>
            <person name="Ness R.W."/>
            <person name="Phillips M.A."/>
        </authorList>
    </citation>
    <scope>NUCLEOTIDE SEQUENCE [LARGE SCALE GENOMIC DNA]</scope>
    <source>
        <strain evidence="1">SAF-2024a</strain>
        <tissue evidence="1">Leaf</tissue>
    </source>
</reference>
<evidence type="ECO:0000313" key="1">
    <source>
        <dbReference type="EMBL" id="KAL1541589.1"/>
    </source>
</evidence>